<organism evidence="10 11">
    <name type="scientific">Colletotrichum siamense</name>
    <name type="common">Anthracnose fungus</name>
    <dbReference type="NCBI Taxonomy" id="690259"/>
    <lineage>
        <taxon>Eukaryota</taxon>
        <taxon>Fungi</taxon>
        <taxon>Dikarya</taxon>
        <taxon>Ascomycota</taxon>
        <taxon>Pezizomycotina</taxon>
        <taxon>Sordariomycetes</taxon>
        <taxon>Hypocreomycetidae</taxon>
        <taxon>Glomerellales</taxon>
        <taxon>Glomerellaceae</taxon>
        <taxon>Colletotrichum</taxon>
        <taxon>Colletotrichum gloeosporioides species complex</taxon>
    </lineage>
</organism>
<dbReference type="Proteomes" id="UP000711996">
    <property type="component" value="Unassembled WGS sequence"/>
</dbReference>
<dbReference type="Pfam" id="PF00067">
    <property type="entry name" value="p450"/>
    <property type="match status" value="2"/>
</dbReference>
<comment type="similarity">
    <text evidence="2">Belongs to the cytochrome P450 family.</text>
</comment>
<keyword evidence="9" id="KW-0812">Transmembrane</keyword>
<dbReference type="GO" id="GO:0016705">
    <property type="term" value="F:oxidoreductase activity, acting on paired donors, with incorporation or reduction of molecular oxygen"/>
    <property type="evidence" value="ECO:0007669"/>
    <property type="project" value="InterPro"/>
</dbReference>
<dbReference type="EMBL" id="QPMT01000009">
    <property type="protein sequence ID" value="KAF4861983.1"/>
    <property type="molecule type" value="Genomic_DNA"/>
</dbReference>
<feature type="binding site" description="axial binding residue" evidence="8">
    <location>
        <position position="461"/>
    </location>
    <ligand>
        <name>heme</name>
        <dbReference type="ChEBI" id="CHEBI:30413"/>
    </ligand>
    <ligandPart>
        <name>Fe</name>
        <dbReference type="ChEBI" id="CHEBI:18248"/>
    </ligandPart>
</feature>
<keyword evidence="3 8" id="KW-0349">Heme</keyword>
<keyword evidence="6 8" id="KW-0408">Iron</keyword>
<dbReference type="InterPro" id="IPR001128">
    <property type="entry name" value="Cyt_P450"/>
</dbReference>
<comment type="cofactor">
    <cofactor evidence="1 8">
        <name>heme</name>
        <dbReference type="ChEBI" id="CHEBI:30413"/>
    </cofactor>
</comment>
<dbReference type="PRINTS" id="PR00465">
    <property type="entry name" value="EP450IV"/>
</dbReference>
<dbReference type="InterPro" id="IPR002403">
    <property type="entry name" value="Cyt_P450_E_grp-IV"/>
</dbReference>
<evidence type="ECO:0000256" key="1">
    <source>
        <dbReference type="ARBA" id="ARBA00001971"/>
    </source>
</evidence>
<feature type="transmembrane region" description="Helical" evidence="9">
    <location>
        <begin position="18"/>
        <end position="37"/>
    </location>
</feature>
<dbReference type="GO" id="GO:0020037">
    <property type="term" value="F:heme binding"/>
    <property type="evidence" value="ECO:0007669"/>
    <property type="project" value="InterPro"/>
</dbReference>
<accession>A0A9P5EYE8</accession>
<gene>
    <name evidence="10" type="primary">cypX-1</name>
    <name evidence="10" type="ORF">CGCSCA2_v003849</name>
</gene>
<dbReference type="PANTHER" id="PTHR24305:SF96">
    <property type="entry name" value="CYTOCHROME P450 MONOOXYGENASE STCB-RELATED"/>
    <property type="match status" value="1"/>
</dbReference>
<proteinExistence type="inferred from homology"/>
<evidence type="ECO:0000256" key="3">
    <source>
        <dbReference type="ARBA" id="ARBA00022617"/>
    </source>
</evidence>
<keyword evidence="11" id="KW-1185">Reference proteome</keyword>
<evidence type="ECO:0000313" key="10">
    <source>
        <dbReference type="EMBL" id="KAF4861983.1"/>
    </source>
</evidence>
<dbReference type="InterPro" id="IPR050121">
    <property type="entry name" value="Cytochrome_P450_monoxygenase"/>
</dbReference>
<name>A0A9P5EYE8_COLSI</name>
<evidence type="ECO:0000256" key="7">
    <source>
        <dbReference type="ARBA" id="ARBA00023033"/>
    </source>
</evidence>
<keyword evidence="4 8" id="KW-0479">Metal-binding</keyword>
<evidence type="ECO:0000256" key="8">
    <source>
        <dbReference type="PIRSR" id="PIRSR602403-1"/>
    </source>
</evidence>
<dbReference type="InterPro" id="IPR036396">
    <property type="entry name" value="Cyt_P450_sf"/>
</dbReference>
<evidence type="ECO:0000256" key="9">
    <source>
        <dbReference type="SAM" id="Phobius"/>
    </source>
</evidence>
<dbReference type="Gene3D" id="1.10.630.10">
    <property type="entry name" value="Cytochrome P450"/>
    <property type="match status" value="1"/>
</dbReference>
<evidence type="ECO:0000256" key="5">
    <source>
        <dbReference type="ARBA" id="ARBA00023002"/>
    </source>
</evidence>
<reference evidence="10" key="1">
    <citation type="submission" date="2019-06" db="EMBL/GenBank/DDBJ databases">
        <authorList>
            <person name="Gan P."/>
            <person name="Shirasu K."/>
        </authorList>
    </citation>
    <scope>NUCLEOTIDE SEQUENCE [LARGE SCALE GENOMIC DNA]</scope>
    <source>
        <strain evidence="10">CAD2</strain>
    </source>
</reference>
<comment type="caution">
    <text evidence="10">The sequence shown here is derived from an EMBL/GenBank/DDBJ whole genome shotgun (WGS) entry which is preliminary data.</text>
</comment>
<protein>
    <submittedName>
        <fullName evidence="10">Cytochrome P450 monooxygenase cypX</fullName>
    </submittedName>
</protein>
<dbReference type="GO" id="GO:0005506">
    <property type="term" value="F:iron ion binding"/>
    <property type="evidence" value="ECO:0007669"/>
    <property type="project" value="InterPro"/>
</dbReference>
<evidence type="ECO:0000256" key="4">
    <source>
        <dbReference type="ARBA" id="ARBA00022723"/>
    </source>
</evidence>
<dbReference type="AlphaFoldDB" id="A0A9P5EYE8"/>
<keyword evidence="9" id="KW-0472">Membrane</keyword>
<dbReference type="GO" id="GO:0004497">
    <property type="term" value="F:monooxygenase activity"/>
    <property type="evidence" value="ECO:0007669"/>
    <property type="project" value="UniProtKB-KW"/>
</dbReference>
<evidence type="ECO:0000313" key="11">
    <source>
        <dbReference type="Proteomes" id="UP000711996"/>
    </source>
</evidence>
<dbReference type="PRINTS" id="PR00385">
    <property type="entry name" value="P450"/>
</dbReference>
<evidence type="ECO:0000256" key="6">
    <source>
        <dbReference type="ARBA" id="ARBA00023004"/>
    </source>
</evidence>
<dbReference type="PANTHER" id="PTHR24305">
    <property type="entry name" value="CYTOCHROME P450"/>
    <property type="match status" value="1"/>
</dbReference>
<evidence type="ECO:0000256" key="2">
    <source>
        <dbReference type="ARBA" id="ARBA00010617"/>
    </source>
</evidence>
<keyword evidence="5" id="KW-0560">Oxidoreductase</keyword>
<sequence>MGYSITIPDSLSISCGSFLFLVAIAAYMLFNAILTGLRSPLSHIPGPWHTRFCRWRLKASRLTGTRMTYIYNLHQKYGKLVRVAPNEISCVDLDSVIRVYKMGGGFEKAQWVGDFADKLPALSLSFLTDKQEAKERRRLLQRSFTLTSLRQNWESEIRQNVELAVSKIKDEATRGTANTHKWWTLMAADIISLLSFGQSFGMLGLGKTKSTLYMRAIENALLGAVFKSELPILHFLFRLIPKSSLQTVSRCLEQCDAAGKVGVEKLYRQDDKTRSLFKEMIIDCEREGRQWLNDDTVRIEAAGMMVAGSDTTAAVLTYLIWSVLEQKELQRRLEDEVSQLGVDFNDKTLDDCPLLNAVIEETLRLYPAVPSSLPRTVPEEGATLSAHYIPAGTVVYSPAYTLHRDPEIFHEPHRYNYPVIWLCSSVNHDSRFKADRFLDSAGVTLRQRQAMIPLGGGSRVCIGQHLAMMELRLSAAIFFRECPGARLSSTMPADSMDLVDFVLLSPKRRRCDITLNLL</sequence>
<keyword evidence="9" id="KW-1133">Transmembrane helix</keyword>
<keyword evidence="7 10" id="KW-0503">Monooxygenase</keyword>
<dbReference type="OrthoDB" id="1470350at2759"/>
<dbReference type="SUPFAM" id="SSF48264">
    <property type="entry name" value="Cytochrome P450"/>
    <property type="match status" value="1"/>
</dbReference>